<dbReference type="OrthoDB" id="5215911at2759"/>
<feature type="transmembrane region" description="Helical" evidence="5">
    <location>
        <begin position="385"/>
        <end position="404"/>
    </location>
</feature>
<keyword evidence="3 5" id="KW-1133">Transmembrane helix</keyword>
<feature type="transmembrane region" description="Helical" evidence="5">
    <location>
        <begin position="410"/>
        <end position="429"/>
    </location>
</feature>
<keyword evidence="8" id="KW-1185">Reference proteome</keyword>
<dbReference type="InterPro" id="IPR020846">
    <property type="entry name" value="MFS_dom"/>
</dbReference>
<feature type="transmembrane region" description="Helical" evidence="5">
    <location>
        <begin position="296"/>
        <end position="319"/>
    </location>
</feature>
<reference evidence="7 8" key="1">
    <citation type="journal article" date="2018" name="Front. Microbiol.">
        <title>Genome-Wide Analysis of Corynespora cassiicola Leaf Fall Disease Putative Effectors.</title>
        <authorList>
            <person name="Lopez D."/>
            <person name="Ribeiro S."/>
            <person name="Label P."/>
            <person name="Fumanal B."/>
            <person name="Venisse J.S."/>
            <person name="Kohler A."/>
            <person name="de Oliveira R.R."/>
            <person name="Labutti K."/>
            <person name="Lipzen A."/>
            <person name="Lail K."/>
            <person name="Bauer D."/>
            <person name="Ohm R.A."/>
            <person name="Barry K.W."/>
            <person name="Spatafora J."/>
            <person name="Grigoriev I.V."/>
            <person name="Martin F.M."/>
            <person name="Pujade-Renaud V."/>
        </authorList>
    </citation>
    <scope>NUCLEOTIDE SEQUENCE [LARGE SCALE GENOMIC DNA]</scope>
    <source>
        <strain evidence="7 8">Philippines</strain>
    </source>
</reference>
<evidence type="ECO:0000256" key="3">
    <source>
        <dbReference type="ARBA" id="ARBA00022989"/>
    </source>
</evidence>
<dbReference type="PANTHER" id="PTHR23502:SF50">
    <property type="entry name" value="TRANSPORTER, PUTATIVE (AFU_ORTHOLOGUE AFUA_5G00430)-RELATED"/>
    <property type="match status" value="1"/>
</dbReference>
<dbReference type="AlphaFoldDB" id="A0A2T2NWR7"/>
<feature type="transmembrane region" description="Helical" evidence="5">
    <location>
        <begin position="144"/>
        <end position="168"/>
    </location>
</feature>
<keyword evidence="2 5" id="KW-0812">Transmembrane</keyword>
<gene>
    <name evidence="7" type="ORF">BS50DRAFT_571148</name>
</gene>
<protein>
    <submittedName>
        <fullName evidence="7">Major facilitator superfamily transporter</fullName>
    </submittedName>
</protein>
<feature type="transmembrane region" description="Helical" evidence="5">
    <location>
        <begin position="47"/>
        <end position="69"/>
    </location>
</feature>
<evidence type="ECO:0000256" key="5">
    <source>
        <dbReference type="SAM" id="Phobius"/>
    </source>
</evidence>
<feature type="transmembrane region" description="Helical" evidence="5">
    <location>
        <begin position="203"/>
        <end position="223"/>
    </location>
</feature>
<comment type="subcellular location">
    <subcellularLocation>
        <location evidence="1">Membrane</location>
        <topology evidence="1">Multi-pass membrane protein</topology>
    </subcellularLocation>
</comment>
<feature type="transmembrane region" description="Helical" evidence="5">
    <location>
        <begin position="114"/>
        <end position="132"/>
    </location>
</feature>
<feature type="transmembrane region" description="Helical" evidence="5">
    <location>
        <begin position="175"/>
        <end position="197"/>
    </location>
</feature>
<dbReference type="InterPro" id="IPR036259">
    <property type="entry name" value="MFS_trans_sf"/>
</dbReference>
<evidence type="ECO:0000256" key="2">
    <source>
        <dbReference type="ARBA" id="ARBA00022692"/>
    </source>
</evidence>
<feature type="transmembrane region" description="Helical" evidence="5">
    <location>
        <begin position="89"/>
        <end position="107"/>
    </location>
</feature>
<feature type="transmembrane region" description="Helical" evidence="5">
    <location>
        <begin position="449"/>
        <end position="473"/>
    </location>
</feature>
<dbReference type="GO" id="GO:0005886">
    <property type="term" value="C:plasma membrane"/>
    <property type="evidence" value="ECO:0007669"/>
    <property type="project" value="TreeGrafter"/>
</dbReference>
<evidence type="ECO:0000313" key="7">
    <source>
        <dbReference type="EMBL" id="PSN69809.1"/>
    </source>
</evidence>
<dbReference type="InterPro" id="IPR011701">
    <property type="entry name" value="MFS"/>
</dbReference>
<accession>A0A2T2NWR7</accession>
<proteinExistence type="predicted"/>
<keyword evidence="4 5" id="KW-0472">Membrane</keyword>
<dbReference type="Proteomes" id="UP000240883">
    <property type="component" value="Unassembled WGS sequence"/>
</dbReference>
<name>A0A2T2NWR7_CORCC</name>
<evidence type="ECO:0000256" key="4">
    <source>
        <dbReference type="ARBA" id="ARBA00023136"/>
    </source>
</evidence>
<feature type="domain" description="Major facilitator superfamily (MFS) profile" evidence="6">
    <location>
        <begin position="46"/>
        <end position="502"/>
    </location>
</feature>
<dbReference type="GO" id="GO:0022857">
    <property type="term" value="F:transmembrane transporter activity"/>
    <property type="evidence" value="ECO:0007669"/>
    <property type="project" value="InterPro"/>
</dbReference>
<evidence type="ECO:0000259" key="6">
    <source>
        <dbReference type="PROSITE" id="PS50850"/>
    </source>
</evidence>
<feature type="transmembrane region" description="Helical" evidence="5">
    <location>
        <begin position="479"/>
        <end position="501"/>
    </location>
</feature>
<dbReference type="PROSITE" id="PS50850">
    <property type="entry name" value="MFS"/>
    <property type="match status" value="1"/>
</dbReference>
<evidence type="ECO:0000313" key="8">
    <source>
        <dbReference type="Proteomes" id="UP000240883"/>
    </source>
</evidence>
<dbReference type="Pfam" id="PF07690">
    <property type="entry name" value="MFS_1"/>
    <property type="match status" value="1"/>
</dbReference>
<dbReference type="Gene3D" id="1.20.1250.20">
    <property type="entry name" value="MFS general substrate transporter like domains"/>
    <property type="match status" value="1"/>
</dbReference>
<dbReference type="SUPFAM" id="SSF103473">
    <property type="entry name" value="MFS general substrate transporter"/>
    <property type="match status" value="1"/>
</dbReference>
<organism evidence="7 8">
    <name type="scientific">Corynespora cassiicola Philippines</name>
    <dbReference type="NCBI Taxonomy" id="1448308"/>
    <lineage>
        <taxon>Eukaryota</taxon>
        <taxon>Fungi</taxon>
        <taxon>Dikarya</taxon>
        <taxon>Ascomycota</taxon>
        <taxon>Pezizomycotina</taxon>
        <taxon>Dothideomycetes</taxon>
        <taxon>Pleosporomycetidae</taxon>
        <taxon>Pleosporales</taxon>
        <taxon>Corynesporascaceae</taxon>
        <taxon>Corynespora</taxon>
    </lineage>
</organism>
<dbReference type="STRING" id="1448308.A0A2T2NWR7"/>
<feature type="transmembrane region" description="Helical" evidence="5">
    <location>
        <begin position="339"/>
        <end position="364"/>
    </location>
</feature>
<dbReference type="PANTHER" id="PTHR23502">
    <property type="entry name" value="MAJOR FACILITATOR SUPERFAMILY"/>
    <property type="match status" value="1"/>
</dbReference>
<evidence type="ECO:0000256" key="1">
    <source>
        <dbReference type="ARBA" id="ARBA00004141"/>
    </source>
</evidence>
<sequence>MDSHHANWTPGTVQLEDLQRNGSTIILQPTPTADPNDPLNWSKARKAVNFTLAIFYTLFTFVLLDIGPVIWGTLNEELGISFQNLNNSFAANTSGLAVGCIFLLPIAHKYGRRPLYLVSLAVQFACSIWFAKMNTNWENILINVIAGVGGSVSEAIVQMTVADIFFVHQRATMNAIYFFAVTAGAYLAPVAAGYSAASQGWRWIWWWSAIFLGVNLVAAVFLFEETKYTITLAAVPRSGSVTEKFHEKDPEKVDPETLQRTETSNSLTFPKRAYRDRLSLFTRTPTPIFRHMWQPFAILVQFPAVMYTSLMYGSQLAWFSVVSTTASTYLLEEPYSFGVAGIGLMNLAPFVGCVFASVIGGPLTDRYILWRAKRNKGIFEPEMRLHLSLCAIVLCPAGILLYGLSLAKGYPWMVLAVGYAMYGFGWTLVGDQSLTYLVDCYQDIIGDALVAVAFVRNGIATIIVFAVTPWIYGLGLYNFFISVGVIALVCLLTTIPMIWFGKHCRGWTRERYGRFAKVQTSTRTFLGQ</sequence>
<dbReference type="EMBL" id="KZ678132">
    <property type="protein sequence ID" value="PSN69809.1"/>
    <property type="molecule type" value="Genomic_DNA"/>
</dbReference>